<dbReference type="InterPro" id="IPR052727">
    <property type="entry name" value="Rab4/Rab5_effector"/>
</dbReference>
<name>A0A9W6TFY2_9STRA</name>
<dbReference type="InterPro" id="IPR017455">
    <property type="entry name" value="Znf_FYVE-rel"/>
</dbReference>
<evidence type="ECO:0000256" key="1">
    <source>
        <dbReference type="ARBA" id="ARBA00022723"/>
    </source>
</evidence>
<accession>A0A9W6TFY2</accession>
<dbReference type="SMART" id="SM00064">
    <property type="entry name" value="FYVE"/>
    <property type="match status" value="1"/>
</dbReference>
<feature type="region of interest" description="Disordered" evidence="5">
    <location>
        <begin position="358"/>
        <end position="393"/>
    </location>
</feature>
<evidence type="ECO:0000256" key="4">
    <source>
        <dbReference type="PROSITE-ProRule" id="PRU00091"/>
    </source>
</evidence>
<dbReference type="PROSITE" id="PS50178">
    <property type="entry name" value="ZF_FYVE"/>
    <property type="match status" value="1"/>
</dbReference>
<keyword evidence="1" id="KW-0479">Metal-binding</keyword>
<evidence type="ECO:0000313" key="7">
    <source>
        <dbReference type="EMBL" id="GMF12742.1"/>
    </source>
</evidence>
<dbReference type="PANTHER" id="PTHR13510">
    <property type="entry name" value="FYVE-FINGER-CONTAINING RAB5 EFFECTOR PROTEIN RABENOSYN-5-RELATED"/>
    <property type="match status" value="1"/>
</dbReference>
<dbReference type="Gene3D" id="3.30.530.20">
    <property type="match status" value="1"/>
</dbReference>
<protein>
    <submittedName>
        <fullName evidence="7">Unnamed protein product</fullName>
    </submittedName>
</protein>
<proteinExistence type="predicted"/>
<feature type="domain" description="FYVE-type" evidence="6">
    <location>
        <begin position="290"/>
        <end position="344"/>
    </location>
</feature>
<organism evidence="7 8">
    <name type="scientific">Phytophthora lilii</name>
    <dbReference type="NCBI Taxonomy" id="2077276"/>
    <lineage>
        <taxon>Eukaryota</taxon>
        <taxon>Sar</taxon>
        <taxon>Stramenopiles</taxon>
        <taxon>Oomycota</taxon>
        <taxon>Peronosporomycetes</taxon>
        <taxon>Peronosporales</taxon>
        <taxon>Peronosporaceae</taxon>
        <taxon>Phytophthora</taxon>
    </lineage>
</organism>
<keyword evidence="2 4" id="KW-0863">Zinc-finger</keyword>
<feature type="compositionally biased region" description="Basic and acidic residues" evidence="5">
    <location>
        <begin position="368"/>
        <end position="377"/>
    </location>
</feature>
<evidence type="ECO:0000256" key="2">
    <source>
        <dbReference type="ARBA" id="ARBA00022771"/>
    </source>
</evidence>
<keyword evidence="3" id="KW-0862">Zinc</keyword>
<evidence type="ECO:0000256" key="3">
    <source>
        <dbReference type="ARBA" id="ARBA00022833"/>
    </source>
</evidence>
<dbReference type="InterPro" id="IPR013083">
    <property type="entry name" value="Znf_RING/FYVE/PHD"/>
</dbReference>
<dbReference type="GO" id="GO:0008270">
    <property type="term" value="F:zinc ion binding"/>
    <property type="evidence" value="ECO:0007669"/>
    <property type="project" value="UniProtKB-KW"/>
</dbReference>
<sequence length="516" mass="57480">MMATNFSRADAQAIARRNEAPRQLLPLRRGHFGRVRMTKDDMHNYVATAKSLLDDALTRAREDREVGNVDYRTWKQLGSHAGFKRSTKVGPNGRDLQYRLQGTVRASLNDLMGIMYADSTAQVVERREILYNDSLDVQTLCVLKERSAENMQEHISIRWQAINLSNNSPIYQRDMCFLEYTGVTTDVDGIPVGFKIKHSIERSECVSLKESHGLSRLDVTEVTLLRPTQNASHTDIIFNGVVREPENLPGWLVSSFLGTVATCLSKLAIVVQERLLARLPMISDWQFVPLSSRKNCHVCSSKFNMLSKKTNCRSCGEVACKSCIVTRTVGETTKFCTKCILMVSSQAESIVPASEFGSSSFITSSSSDRSRSRRDSETSVSTTSSMHGKNGALVVPRMRVDMKLLDDAKASTRNNCSISSTASETSFSSSNSYCMDRRSSDAPRYGSLDEEVVQTVDTTDMIRSARSGLPPTLVSKSGRPVPTVEAVEDSIAHQRYLLKEMLSQAKTYQQQQQARS</sequence>
<dbReference type="PANTHER" id="PTHR13510:SF44">
    <property type="entry name" value="RABENOSYN-5"/>
    <property type="match status" value="1"/>
</dbReference>
<comment type="caution">
    <text evidence="7">The sequence shown here is derived from an EMBL/GenBank/DDBJ whole genome shotgun (WGS) entry which is preliminary data.</text>
</comment>
<reference evidence="7" key="1">
    <citation type="submission" date="2023-04" db="EMBL/GenBank/DDBJ databases">
        <title>Phytophthora lilii NBRC 32176.</title>
        <authorList>
            <person name="Ichikawa N."/>
            <person name="Sato H."/>
            <person name="Tonouchi N."/>
        </authorList>
    </citation>
    <scope>NUCLEOTIDE SEQUENCE</scope>
    <source>
        <strain evidence="7">NBRC 32176</strain>
    </source>
</reference>
<dbReference type="InterPro" id="IPR011011">
    <property type="entry name" value="Znf_FYVE_PHD"/>
</dbReference>
<dbReference type="CDD" id="cd00065">
    <property type="entry name" value="FYVE_like_SF"/>
    <property type="match status" value="1"/>
</dbReference>
<dbReference type="Gene3D" id="3.30.40.10">
    <property type="entry name" value="Zinc/RING finger domain, C3HC4 (zinc finger)"/>
    <property type="match status" value="1"/>
</dbReference>
<evidence type="ECO:0000256" key="5">
    <source>
        <dbReference type="SAM" id="MobiDB-lite"/>
    </source>
</evidence>
<dbReference type="Pfam" id="PF01363">
    <property type="entry name" value="FYVE"/>
    <property type="match status" value="1"/>
</dbReference>
<dbReference type="SUPFAM" id="SSF57903">
    <property type="entry name" value="FYVE/PHD zinc finger"/>
    <property type="match status" value="1"/>
</dbReference>
<gene>
    <name evidence="7" type="ORF">Plil01_000331000</name>
</gene>
<dbReference type="InterPro" id="IPR000306">
    <property type="entry name" value="Znf_FYVE"/>
</dbReference>
<dbReference type="OrthoDB" id="10018316at2759"/>
<feature type="compositionally biased region" description="Low complexity" evidence="5">
    <location>
        <begin position="358"/>
        <end position="367"/>
    </location>
</feature>
<dbReference type="AlphaFoldDB" id="A0A9W6TFY2"/>
<keyword evidence="8" id="KW-1185">Reference proteome</keyword>
<dbReference type="InterPro" id="IPR023393">
    <property type="entry name" value="START-like_dom_sf"/>
</dbReference>
<evidence type="ECO:0000313" key="8">
    <source>
        <dbReference type="Proteomes" id="UP001165083"/>
    </source>
</evidence>
<dbReference type="EMBL" id="BSXW01000130">
    <property type="protein sequence ID" value="GMF12742.1"/>
    <property type="molecule type" value="Genomic_DNA"/>
</dbReference>
<dbReference type="Proteomes" id="UP001165083">
    <property type="component" value="Unassembled WGS sequence"/>
</dbReference>
<evidence type="ECO:0000259" key="6">
    <source>
        <dbReference type="PROSITE" id="PS50178"/>
    </source>
</evidence>